<name>A0A4U1FLM1_MONMO</name>
<evidence type="ECO:0000313" key="4">
    <source>
        <dbReference type="EMBL" id="TKC50734.1"/>
    </source>
</evidence>
<comment type="function">
    <text evidence="1">Component of the large ribosomal subunit. The ribosome is a large ribonucleoprotein complex responsible for the synthesis of proteins in the cell.</text>
</comment>
<proteinExistence type="predicted"/>
<evidence type="ECO:0000256" key="1">
    <source>
        <dbReference type="ARBA" id="ARBA00034092"/>
    </source>
</evidence>
<feature type="compositionally biased region" description="Basic and acidic residues" evidence="2">
    <location>
        <begin position="1"/>
        <end position="25"/>
    </location>
</feature>
<dbReference type="PANTHER" id="PTHR10715">
    <property type="entry name" value="60S RIBOSOMAL PROTEIN L6"/>
    <property type="match status" value="1"/>
</dbReference>
<dbReference type="GO" id="GO:0003723">
    <property type="term" value="F:RNA binding"/>
    <property type="evidence" value="ECO:0007669"/>
    <property type="project" value="TreeGrafter"/>
</dbReference>
<gene>
    <name evidence="4" type="ORF">EI555_017863</name>
</gene>
<sequence length="221" mass="24733">TAGEKAEKPDTKEKKPEAKKADAGGKVKKAKNRNPVLVRGIGRHSRLAMYSRKALYKRKYSEDKAKVEKRKKKKVEVLATVTKPVGGVKNGGTRVVKFCKMPRYYPTEDVPSKIVESAKNPSVSITHQKSVIATSTKTAISGVKIPERLTDAYFKKEAAHQEGEIFDTQRENYEITEQSKVDQKAADSQILRRIKAVPQLRGYLCSVFALTNGIYPHKVVF</sequence>
<dbReference type="GO" id="GO:0002181">
    <property type="term" value="P:cytoplasmic translation"/>
    <property type="evidence" value="ECO:0007669"/>
    <property type="project" value="TreeGrafter"/>
</dbReference>
<organism evidence="4 5">
    <name type="scientific">Monodon monoceros</name>
    <name type="common">Narwhal</name>
    <name type="synonym">Ceratodon monodon</name>
    <dbReference type="NCBI Taxonomy" id="40151"/>
    <lineage>
        <taxon>Eukaryota</taxon>
        <taxon>Metazoa</taxon>
        <taxon>Chordata</taxon>
        <taxon>Craniata</taxon>
        <taxon>Vertebrata</taxon>
        <taxon>Euteleostomi</taxon>
        <taxon>Mammalia</taxon>
        <taxon>Eutheria</taxon>
        <taxon>Laurasiatheria</taxon>
        <taxon>Artiodactyla</taxon>
        <taxon>Whippomorpha</taxon>
        <taxon>Cetacea</taxon>
        <taxon>Odontoceti</taxon>
        <taxon>Monodontidae</taxon>
        <taxon>Monodon</taxon>
    </lineage>
</organism>
<feature type="domain" description="Large ribosomal subunit protein uL6 N-terminal" evidence="3">
    <location>
        <begin position="26"/>
        <end position="84"/>
    </location>
</feature>
<dbReference type="GO" id="GO:0000027">
    <property type="term" value="P:ribosomal large subunit assembly"/>
    <property type="evidence" value="ECO:0007669"/>
    <property type="project" value="TreeGrafter"/>
</dbReference>
<accession>A0A4U1FLM1</accession>
<dbReference type="Proteomes" id="UP000308365">
    <property type="component" value="Unassembled WGS sequence"/>
</dbReference>
<evidence type="ECO:0000259" key="3">
    <source>
        <dbReference type="Pfam" id="PF03868"/>
    </source>
</evidence>
<dbReference type="EMBL" id="RWIC01000072">
    <property type="protein sequence ID" value="TKC50734.1"/>
    <property type="molecule type" value="Genomic_DNA"/>
</dbReference>
<feature type="non-terminal residue" evidence="4">
    <location>
        <position position="1"/>
    </location>
</feature>
<dbReference type="AlphaFoldDB" id="A0A4U1FLM1"/>
<dbReference type="Pfam" id="PF03868">
    <property type="entry name" value="Ribosomal_L6e_N"/>
    <property type="match status" value="1"/>
</dbReference>
<reference evidence="5" key="1">
    <citation type="journal article" date="2019" name="IScience">
        <title>Narwhal Genome Reveals Long-Term Low Genetic Diversity despite Current Large Abundance Size.</title>
        <authorList>
            <person name="Westbury M.V."/>
            <person name="Petersen B."/>
            <person name="Garde E."/>
            <person name="Heide-Jorgensen M.P."/>
            <person name="Lorenzen E.D."/>
        </authorList>
    </citation>
    <scope>NUCLEOTIDE SEQUENCE [LARGE SCALE GENOMIC DNA]</scope>
</reference>
<dbReference type="PANTHER" id="PTHR10715:SF0">
    <property type="entry name" value="LARGE RIBOSOMAL SUBUNIT PROTEIN EL6"/>
    <property type="match status" value="1"/>
</dbReference>
<evidence type="ECO:0000313" key="5">
    <source>
        <dbReference type="Proteomes" id="UP000308365"/>
    </source>
</evidence>
<dbReference type="InterPro" id="IPR005568">
    <property type="entry name" value="Ribosomal_uL6_N"/>
</dbReference>
<evidence type="ECO:0000256" key="2">
    <source>
        <dbReference type="SAM" id="MobiDB-lite"/>
    </source>
</evidence>
<comment type="caution">
    <text evidence="4">The sequence shown here is derived from an EMBL/GenBank/DDBJ whole genome shotgun (WGS) entry which is preliminary data.</text>
</comment>
<protein>
    <recommendedName>
        <fullName evidence="3">Large ribosomal subunit protein uL6 N-terminal domain-containing protein</fullName>
    </recommendedName>
</protein>
<dbReference type="InterPro" id="IPR000915">
    <property type="entry name" value="60S_ribosomal_eL6"/>
</dbReference>
<dbReference type="GO" id="GO:0003735">
    <property type="term" value="F:structural constituent of ribosome"/>
    <property type="evidence" value="ECO:0007669"/>
    <property type="project" value="InterPro"/>
</dbReference>
<feature type="region of interest" description="Disordered" evidence="2">
    <location>
        <begin position="1"/>
        <end position="34"/>
    </location>
</feature>
<dbReference type="GO" id="GO:0022625">
    <property type="term" value="C:cytosolic large ribosomal subunit"/>
    <property type="evidence" value="ECO:0007669"/>
    <property type="project" value="TreeGrafter"/>
</dbReference>
<dbReference type="Pfam" id="PF01159">
    <property type="entry name" value="Ribosomal_L6e"/>
    <property type="match status" value="1"/>
</dbReference>